<gene>
    <name evidence="3" type="ORF">BEMITA_LOCUS11015</name>
</gene>
<dbReference type="Proteomes" id="UP001152759">
    <property type="component" value="Chromosome 6"/>
</dbReference>
<name>A0A9P0F8L7_BEMTA</name>
<feature type="compositionally biased region" description="Basic and acidic residues" evidence="2">
    <location>
        <begin position="1"/>
        <end position="25"/>
    </location>
</feature>
<feature type="region of interest" description="Disordered" evidence="2">
    <location>
        <begin position="1"/>
        <end position="29"/>
    </location>
</feature>
<keyword evidence="4" id="KW-1185">Reference proteome</keyword>
<dbReference type="AlphaFoldDB" id="A0A9P0F8L7"/>
<dbReference type="Pfam" id="PF08238">
    <property type="entry name" value="Sel1"/>
    <property type="match status" value="8"/>
</dbReference>
<dbReference type="InterPro" id="IPR050767">
    <property type="entry name" value="Sel1_AlgK"/>
</dbReference>
<dbReference type="SMART" id="SM00671">
    <property type="entry name" value="SEL1"/>
    <property type="match status" value="7"/>
</dbReference>
<reference evidence="3" key="1">
    <citation type="submission" date="2021-12" db="EMBL/GenBank/DDBJ databases">
        <authorList>
            <person name="King R."/>
        </authorList>
    </citation>
    <scope>NUCLEOTIDE SEQUENCE</scope>
</reference>
<dbReference type="PANTHER" id="PTHR11102:SF160">
    <property type="entry name" value="ERAD-ASSOCIATED E3 UBIQUITIN-PROTEIN LIGASE COMPONENT HRD3"/>
    <property type="match status" value="1"/>
</dbReference>
<proteinExistence type="inferred from homology"/>
<evidence type="ECO:0000313" key="3">
    <source>
        <dbReference type="EMBL" id="CAH0392502.1"/>
    </source>
</evidence>
<comment type="similarity">
    <text evidence="1">Belongs to the sel-1 family.</text>
</comment>
<dbReference type="SUPFAM" id="SSF81901">
    <property type="entry name" value="HCP-like"/>
    <property type="match status" value="4"/>
</dbReference>
<dbReference type="InterPro" id="IPR011990">
    <property type="entry name" value="TPR-like_helical_dom_sf"/>
</dbReference>
<sequence length="790" mass="90522">MDDSEAERPNLKYSRHAAERKEERGISQSSVNAALRQGLQVGAEESNIYYDEDTTVVCSSRDNCIVTVNKNTRNTRFKLSERTTEKLKSLQFKADIELNNHAMCELAQLYLSGELGERDVKKAVELFKRAASKGNSHAMCKLSQIYERGYLGAPNQEEADEWMQRAADRNNVYALAIIGQRLLSEYLDKYPADSKIFKPSAPKEEIIFYFNKAVYKGSTRAMWHLGYIFEEGLLGEKDLTKAMEFYVKAAMLGSPTSLKSLHKLTLNCYFSAKELEEILEYIHPNLVKSSIGMAYELGAEQHSGDLGFNPVRGLKMLEQVALKQQTDAIELVALSYQNGRACRTNLKLAQYWFTKLAELYDESAKAGNLHSLWKLGECYANGIIGDFNLEKAEECFQMVVERSSSPGFMYKLGSKYLTGKLGDRPFETGVQLIARAIKLWESQAIQQIPTAVSNLDTLSEPAPAKNSNQYKFRKFAVYSLVNVYHNCLSGKRDYQKASKYLCQLFIDFKEISAGNKLIWLHIKQHLPEEYHECAKNWALQIPNLLMTTTSDLDWFRDSIVLLSKLYQKTDLLDLDTKEAVKWLYVASYFDSKHVKCDLKKLEPKLEYNQKEDIIAELSKMAQTLKISSPLNYKVFSKILGDIWYDKKFINRNTDKAIFWYSESSAKNNSRASLALGKIYQHDKRDLNAAAKWYMLSAQQGNVTALKKLESIRSKKNSDKLSPFLSKYQHQSIIDESEWGKVMPFLNLKKYPKTASEQYELGKHYLGINEKPTDVDARRAAYWFRKSMNGW</sequence>
<organism evidence="3 4">
    <name type="scientific">Bemisia tabaci</name>
    <name type="common">Sweetpotato whitefly</name>
    <name type="synonym">Aleurodes tabaci</name>
    <dbReference type="NCBI Taxonomy" id="7038"/>
    <lineage>
        <taxon>Eukaryota</taxon>
        <taxon>Metazoa</taxon>
        <taxon>Ecdysozoa</taxon>
        <taxon>Arthropoda</taxon>
        <taxon>Hexapoda</taxon>
        <taxon>Insecta</taxon>
        <taxon>Pterygota</taxon>
        <taxon>Neoptera</taxon>
        <taxon>Paraneoptera</taxon>
        <taxon>Hemiptera</taxon>
        <taxon>Sternorrhyncha</taxon>
        <taxon>Aleyrodoidea</taxon>
        <taxon>Aleyrodidae</taxon>
        <taxon>Aleyrodinae</taxon>
        <taxon>Bemisia</taxon>
    </lineage>
</organism>
<evidence type="ECO:0000313" key="4">
    <source>
        <dbReference type="Proteomes" id="UP001152759"/>
    </source>
</evidence>
<evidence type="ECO:0000256" key="1">
    <source>
        <dbReference type="ARBA" id="ARBA00038101"/>
    </source>
</evidence>
<dbReference type="InterPro" id="IPR006597">
    <property type="entry name" value="Sel1-like"/>
</dbReference>
<dbReference type="Gene3D" id="1.25.40.10">
    <property type="entry name" value="Tetratricopeptide repeat domain"/>
    <property type="match status" value="3"/>
</dbReference>
<accession>A0A9P0F8L7</accession>
<evidence type="ECO:0000256" key="2">
    <source>
        <dbReference type="SAM" id="MobiDB-lite"/>
    </source>
</evidence>
<dbReference type="PANTHER" id="PTHR11102">
    <property type="entry name" value="SEL-1-LIKE PROTEIN"/>
    <property type="match status" value="1"/>
</dbReference>
<dbReference type="EMBL" id="OU963867">
    <property type="protein sequence ID" value="CAH0392502.1"/>
    <property type="molecule type" value="Genomic_DNA"/>
</dbReference>
<protein>
    <recommendedName>
        <fullName evidence="5">HCP-like protein</fullName>
    </recommendedName>
</protein>
<evidence type="ECO:0008006" key="5">
    <source>
        <dbReference type="Google" id="ProtNLM"/>
    </source>
</evidence>